<feature type="transmembrane region" description="Helical" evidence="1">
    <location>
        <begin position="35"/>
        <end position="63"/>
    </location>
</feature>
<comment type="caution">
    <text evidence="2">The sequence shown here is derived from an EMBL/GenBank/DDBJ whole genome shotgun (WGS) entry which is preliminary data.</text>
</comment>
<name>A0ABN1II15_9GAMM</name>
<feature type="transmembrane region" description="Helical" evidence="1">
    <location>
        <begin position="108"/>
        <end position="131"/>
    </location>
</feature>
<accession>A0ABN1II15</accession>
<dbReference type="Proteomes" id="UP001501523">
    <property type="component" value="Unassembled WGS sequence"/>
</dbReference>
<keyword evidence="1" id="KW-0472">Membrane</keyword>
<feature type="transmembrane region" description="Helical" evidence="1">
    <location>
        <begin position="192"/>
        <end position="210"/>
    </location>
</feature>
<feature type="transmembrane region" description="Helical" evidence="1">
    <location>
        <begin position="216"/>
        <end position="239"/>
    </location>
</feature>
<feature type="transmembrane region" description="Helical" evidence="1">
    <location>
        <begin position="251"/>
        <end position="268"/>
    </location>
</feature>
<evidence type="ECO:0000256" key="1">
    <source>
        <dbReference type="SAM" id="Phobius"/>
    </source>
</evidence>
<proteinExistence type="predicted"/>
<evidence type="ECO:0000313" key="3">
    <source>
        <dbReference type="Proteomes" id="UP001501523"/>
    </source>
</evidence>
<gene>
    <name evidence="2" type="ORF">GCM10009105_18090</name>
</gene>
<keyword evidence="1" id="KW-0812">Transmembrane</keyword>
<reference evidence="2 3" key="1">
    <citation type="journal article" date="2019" name="Int. J. Syst. Evol. Microbiol.">
        <title>The Global Catalogue of Microorganisms (GCM) 10K type strain sequencing project: providing services to taxonomists for standard genome sequencing and annotation.</title>
        <authorList>
            <consortium name="The Broad Institute Genomics Platform"/>
            <consortium name="The Broad Institute Genome Sequencing Center for Infectious Disease"/>
            <person name="Wu L."/>
            <person name="Ma J."/>
        </authorList>
    </citation>
    <scope>NUCLEOTIDE SEQUENCE [LARGE SCALE GENOMIC DNA]</scope>
    <source>
        <strain evidence="2 3">JCM 15421</strain>
    </source>
</reference>
<sequence>MLNVLLVVVGLLFVAYALRGQVNELASEAIAMPTWIYPVVILLATATVVLTAALHSVVVSTIATPPPPPARVRYAYAASQVARYVPGKVFGVILETQLLAPALDLRQVISATLVQTLLTYAWAGIGATIVLCALATHSTWMLTLMAPVLALLWLTQRRRWLERILSSLMPRLGSIDKPVVSIAVDRHQAWRGTTLLAVQWVPFFAMWVLLSDPGHGMSAACWLGASYLLASIGGSLLVLIPSGLVVREAAFLWLGGLYGLPAASLMTWAIVVRLALTIADVLTLPLLWAAAQRRPRE</sequence>
<evidence type="ECO:0000313" key="2">
    <source>
        <dbReference type="EMBL" id="GAA0714036.1"/>
    </source>
</evidence>
<organism evidence="2 3">
    <name type="scientific">Dokdonella soli</name>
    <dbReference type="NCBI Taxonomy" id="529810"/>
    <lineage>
        <taxon>Bacteria</taxon>
        <taxon>Pseudomonadati</taxon>
        <taxon>Pseudomonadota</taxon>
        <taxon>Gammaproteobacteria</taxon>
        <taxon>Lysobacterales</taxon>
        <taxon>Rhodanobacteraceae</taxon>
        <taxon>Dokdonella</taxon>
    </lineage>
</organism>
<keyword evidence="3" id="KW-1185">Reference proteome</keyword>
<keyword evidence="1" id="KW-1133">Transmembrane helix</keyword>
<protein>
    <submittedName>
        <fullName evidence="2">Uncharacterized protein</fullName>
    </submittedName>
</protein>
<dbReference type="EMBL" id="BAAAEU010000007">
    <property type="protein sequence ID" value="GAA0714036.1"/>
    <property type="molecule type" value="Genomic_DNA"/>
</dbReference>